<accession>A0ABQ8XD62</accession>
<comment type="caution">
    <text evidence="3">The sequence shown here is derived from an EMBL/GenBank/DDBJ whole genome shotgun (WGS) entry which is preliminary data.</text>
</comment>
<evidence type="ECO:0000256" key="2">
    <source>
        <dbReference type="SAM" id="Phobius"/>
    </source>
</evidence>
<name>A0ABQ8XD62_9EUKA</name>
<feature type="transmembrane region" description="Helical" evidence="2">
    <location>
        <begin position="17"/>
        <end position="38"/>
    </location>
</feature>
<protein>
    <recommendedName>
        <fullName evidence="5">THH1/TOM1/TOM3 domain-containing protein</fullName>
    </recommendedName>
</protein>
<feature type="compositionally biased region" description="Low complexity" evidence="1">
    <location>
        <begin position="299"/>
        <end position="313"/>
    </location>
</feature>
<dbReference type="EMBL" id="JAOAOG010000310">
    <property type="protein sequence ID" value="KAJ6230575.1"/>
    <property type="molecule type" value="Genomic_DNA"/>
</dbReference>
<feature type="transmembrane region" description="Helical" evidence="2">
    <location>
        <begin position="213"/>
        <end position="238"/>
    </location>
</feature>
<gene>
    <name evidence="3" type="ORF">M0813_06565</name>
</gene>
<sequence length="313" mass="35835">MATSEYILECRDTISKIFISCFLLGFLFSCFIVIKGYLKYKRKGKIKIWNIVSVFLLIGSFLRFLHHLLRLVSNSKYVDFVTFLSSTMLLFTNLYFIYFGILTTNVVLVDIKDFTQKQKINLSKGKLKAIFLSANFVFLVIIVFLCVELVLVSREDGDKTESLRSTIIIILAISIFIWGCVGAYYVRKFQKILKMSYEKKTSKIIMIKKFTNVMLIMAVYTIVLISISIILTILSLILNNDYIQCSSEVSNEMGCLELFVLGYCLLISFRINTNEDAEMDEDISLEEDTNQDKSEDSTSTHSTSSISSKYSSN</sequence>
<feature type="transmembrane region" description="Helical" evidence="2">
    <location>
        <begin position="129"/>
        <end position="151"/>
    </location>
</feature>
<keyword evidence="2" id="KW-1133">Transmembrane helix</keyword>
<feature type="transmembrane region" description="Helical" evidence="2">
    <location>
        <begin position="89"/>
        <end position="108"/>
    </location>
</feature>
<dbReference type="Proteomes" id="UP001150062">
    <property type="component" value="Unassembled WGS sequence"/>
</dbReference>
<feature type="region of interest" description="Disordered" evidence="1">
    <location>
        <begin position="280"/>
        <end position="313"/>
    </location>
</feature>
<evidence type="ECO:0000313" key="4">
    <source>
        <dbReference type="Proteomes" id="UP001150062"/>
    </source>
</evidence>
<feature type="compositionally biased region" description="Acidic residues" evidence="1">
    <location>
        <begin position="280"/>
        <end position="289"/>
    </location>
</feature>
<feature type="transmembrane region" description="Helical" evidence="2">
    <location>
        <begin position="163"/>
        <end position="186"/>
    </location>
</feature>
<reference evidence="3" key="1">
    <citation type="submission" date="2022-08" db="EMBL/GenBank/DDBJ databases">
        <title>Novel sulfate-reducing endosymbionts in the free-living metamonad Anaeramoeba.</title>
        <authorList>
            <person name="Jerlstrom-Hultqvist J."/>
            <person name="Cepicka I."/>
            <person name="Gallot-Lavallee L."/>
            <person name="Salas-Leiva D."/>
            <person name="Curtis B.A."/>
            <person name="Zahonova K."/>
            <person name="Pipaliya S."/>
            <person name="Dacks J."/>
            <person name="Roger A.J."/>
        </authorList>
    </citation>
    <scope>NUCLEOTIDE SEQUENCE</scope>
    <source>
        <strain evidence="3">Schooner1</strain>
    </source>
</reference>
<keyword evidence="4" id="KW-1185">Reference proteome</keyword>
<keyword evidence="2" id="KW-0812">Transmembrane</keyword>
<evidence type="ECO:0008006" key="5">
    <source>
        <dbReference type="Google" id="ProtNLM"/>
    </source>
</evidence>
<evidence type="ECO:0000313" key="3">
    <source>
        <dbReference type="EMBL" id="KAJ6230575.1"/>
    </source>
</evidence>
<proteinExistence type="predicted"/>
<keyword evidence="2" id="KW-0472">Membrane</keyword>
<feature type="transmembrane region" description="Helical" evidence="2">
    <location>
        <begin position="50"/>
        <end position="69"/>
    </location>
</feature>
<evidence type="ECO:0000256" key="1">
    <source>
        <dbReference type="SAM" id="MobiDB-lite"/>
    </source>
</evidence>
<organism evidence="3 4">
    <name type="scientific">Anaeramoeba flamelloides</name>
    <dbReference type="NCBI Taxonomy" id="1746091"/>
    <lineage>
        <taxon>Eukaryota</taxon>
        <taxon>Metamonada</taxon>
        <taxon>Anaeramoebidae</taxon>
        <taxon>Anaeramoeba</taxon>
    </lineage>
</organism>